<accession>A0A1U7LNK2</accession>
<protein>
    <recommendedName>
        <fullName evidence="4">Zn(2)-C6 fungal-type domain-containing protein</fullName>
    </recommendedName>
</protein>
<proteinExistence type="predicted"/>
<feature type="region of interest" description="Disordered" evidence="1">
    <location>
        <begin position="152"/>
        <end position="294"/>
    </location>
</feature>
<feature type="compositionally biased region" description="Basic and acidic residues" evidence="1">
    <location>
        <begin position="125"/>
        <end position="136"/>
    </location>
</feature>
<organism evidence="2 3">
    <name type="scientific">Neolecta irregularis (strain DAH-3)</name>
    <dbReference type="NCBI Taxonomy" id="1198029"/>
    <lineage>
        <taxon>Eukaryota</taxon>
        <taxon>Fungi</taxon>
        <taxon>Dikarya</taxon>
        <taxon>Ascomycota</taxon>
        <taxon>Taphrinomycotina</taxon>
        <taxon>Neolectales</taxon>
        <taxon>Neolectaceae</taxon>
        <taxon>Neolecta</taxon>
    </lineage>
</organism>
<evidence type="ECO:0000256" key="1">
    <source>
        <dbReference type="SAM" id="MobiDB-lite"/>
    </source>
</evidence>
<keyword evidence="3" id="KW-1185">Reference proteome</keyword>
<feature type="compositionally biased region" description="Basic and acidic residues" evidence="1">
    <location>
        <begin position="84"/>
        <end position="109"/>
    </location>
</feature>
<reference evidence="2 3" key="1">
    <citation type="submission" date="2016-04" db="EMBL/GenBank/DDBJ databases">
        <title>Evolutionary innovation and constraint leading to complex multicellularity in the Ascomycota.</title>
        <authorList>
            <person name="Cisse O."/>
            <person name="Nguyen A."/>
            <person name="Hewitt D.A."/>
            <person name="Jedd G."/>
            <person name="Stajich J.E."/>
        </authorList>
    </citation>
    <scope>NUCLEOTIDE SEQUENCE [LARGE SCALE GENOMIC DNA]</scope>
    <source>
        <strain evidence="2 3">DAH-3</strain>
    </source>
</reference>
<evidence type="ECO:0000313" key="3">
    <source>
        <dbReference type="Proteomes" id="UP000186594"/>
    </source>
</evidence>
<feature type="compositionally biased region" description="Polar residues" evidence="1">
    <location>
        <begin position="226"/>
        <end position="236"/>
    </location>
</feature>
<gene>
    <name evidence="2" type="ORF">NEOLI_000366</name>
</gene>
<sequence length="402" mass="44894">MIRTNTPLSHAKDLGRHENRALTIEANGEEQKIPCTRCKERNLSCVKYETYAACNNCTRMRRKCTGRTSTEEPDEVSESGKTTDAQRRSKMETRRFNTDPDPEPEHDPEPESDTIDFEDWQTESLEPHGSDPARMEWKEDEFTQDLFSYTAVATDGLKRKRQDDESLNSGTIDKIEEKRQRFGGSSSPFKTETPLLGSSLHHSSPASSSHEESTNMLDIDGRTKLSAPNSPPMSNRQEIEILLNEMDDPPSAVRIIQQDSHSSPSSRPGSSSNDSGDTTSATSNQDDRLEVKDLPPSPIHLKLFENVGIQVGPLTFADKYTQNTCLVSEVSIQTTSAPDPEPSPECPGTPSSYLNDRGKCFDRHPSDGRDCGCQIFYPQSSSDKRCLCGHWFVFHARSDGQL</sequence>
<dbReference type="AlphaFoldDB" id="A0A1U7LNK2"/>
<feature type="compositionally biased region" description="Low complexity" evidence="1">
    <location>
        <begin position="194"/>
        <end position="208"/>
    </location>
</feature>
<evidence type="ECO:0000313" key="2">
    <source>
        <dbReference type="EMBL" id="OLL24122.1"/>
    </source>
</evidence>
<feature type="region of interest" description="Disordered" evidence="1">
    <location>
        <begin position="65"/>
        <end position="136"/>
    </location>
</feature>
<feature type="compositionally biased region" description="Acidic residues" evidence="1">
    <location>
        <begin position="110"/>
        <end position="121"/>
    </location>
</feature>
<dbReference type="Proteomes" id="UP000186594">
    <property type="component" value="Unassembled WGS sequence"/>
</dbReference>
<feature type="compositionally biased region" description="Low complexity" evidence="1">
    <location>
        <begin position="259"/>
        <end position="284"/>
    </location>
</feature>
<dbReference type="EMBL" id="LXFE01000976">
    <property type="protein sequence ID" value="OLL24122.1"/>
    <property type="molecule type" value="Genomic_DNA"/>
</dbReference>
<feature type="compositionally biased region" description="Basic and acidic residues" evidence="1">
    <location>
        <begin position="209"/>
        <end position="223"/>
    </location>
</feature>
<comment type="caution">
    <text evidence="2">The sequence shown here is derived from an EMBL/GenBank/DDBJ whole genome shotgun (WGS) entry which is preliminary data.</text>
</comment>
<name>A0A1U7LNK2_NEOID</name>
<evidence type="ECO:0008006" key="4">
    <source>
        <dbReference type="Google" id="ProtNLM"/>
    </source>
</evidence>